<evidence type="ECO:0000313" key="3">
    <source>
        <dbReference type="Proteomes" id="UP000219439"/>
    </source>
</evidence>
<keyword evidence="3" id="KW-1185">Reference proteome</keyword>
<organism evidence="2 3">
    <name type="scientific">Cohaesibacter gelatinilyticus</name>
    <dbReference type="NCBI Taxonomy" id="372072"/>
    <lineage>
        <taxon>Bacteria</taxon>
        <taxon>Pseudomonadati</taxon>
        <taxon>Pseudomonadota</taxon>
        <taxon>Alphaproteobacteria</taxon>
        <taxon>Hyphomicrobiales</taxon>
        <taxon>Cohaesibacteraceae</taxon>
    </lineage>
</organism>
<proteinExistence type="predicted"/>
<evidence type="ECO:0000256" key="1">
    <source>
        <dbReference type="SAM" id="Phobius"/>
    </source>
</evidence>
<feature type="transmembrane region" description="Helical" evidence="1">
    <location>
        <begin position="44"/>
        <end position="65"/>
    </location>
</feature>
<protein>
    <submittedName>
        <fullName evidence="2">Uncharacterized protein</fullName>
    </submittedName>
</protein>
<keyword evidence="1" id="KW-1133">Transmembrane helix</keyword>
<keyword evidence="1" id="KW-0812">Transmembrane</keyword>
<keyword evidence="1" id="KW-0472">Membrane</keyword>
<gene>
    <name evidence="2" type="ORF">SAMN06265368_2508</name>
</gene>
<sequence>MDFFLIIVLMLLMFFFWKNKTTIKINGKEFRLVPDGSLKEFINFAYIFAVTVVFLLLAVIFLVIWRNAHGE</sequence>
<name>A0A285PDV1_9HYPH</name>
<reference evidence="2 3" key="1">
    <citation type="submission" date="2017-09" db="EMBL/GenBank/DDBJ databases">
        <authorList>
            <person name="Ehlers B."/>
            <person name="Leendertz F.H."/>
        </authorList>
    </citation>
    <scope>NUCLEOTIDE SEQUENCE [LARGE SCALE GENOMIC DNA]</scope>
    <source>
        <strain evidence="2 3">DSM 18289</strain>
    </source>
</reference>
<dbReference type="Proteomes" id="UP000219439">
    <property type="component" value="Unassembled WGS sequence"/>
</dbReference>
<dbReference type="AlphaFoldDB" id="A0A285PDV1"/>
<evidence type="ECO:0000313" key="2">
    <source>
        <dbReference type="EMBL" id="SNZ19423.1"/>
    </source>
</evidence>
<dbReference type="EMBL" id="OBEL01000002">
    <property type="protein sequence ID" value="SNZ19423.1"/>
    <property type="molecule type" value="Genomic_DNA"/>
</dbReference>
<accession>A0A285PDV1</accession>